<name>A0A2G2YCT3_CAPAN</name>
<reference evidence="3 4" key="1">
    <citation type="journal article" date="2014" name="Nat. Genet.">
        <title>Genome sequence of the hot pepper provides insights into the evolution of pungency in Capsicum species.</title>
        <authorList>
            <person name="Kim S."/>
            <person name="Park M."/>
            <person name="Yeom S.I."/>
            <person name="Kim Y.M."/>
            <person name="Lee J.M."/>
            <person name="Lee H.A."/>
            <person name="Seo E."/>
            <person name="Choi J."/>
            <person name="Cheong K."/>
            <person name="Kim K.T."/>
            <person name="Jung K."/>
            <person name="Lee G.W."/>
            <person name="Oh S.K."/>
            <person name="Bae C."/>
            <person name="Kim S.B."/>
            <person name="Lee H.Y."/>
            <person name="Kim S.Y."/>
            <person name="Kim M.S."/>
            <person name="Kang B.C."/>
            <person name="Jo Y.D."/>
            <person name="Yang H.B."/>
            <person name="Jeong H.J."/>
            <person name="Kang W.H."/>
            <person name="Kwon J.K."/>
            <person name="Shin C."/>
            <person name="Lim J.Y."/>
            <person name="Park J.H."/>
            <person name="Huh J.H."/>
            <person name="Kim J.S."/>
            <person name="Kim B.D."/>
            <person name="Cohen O."/>
            <person name="Paran I."/>
            <person name="Suh M.C."/>
            <person name="Lee S.B."/>
            <person name="Kim Y.K."/>
            <person name="Shin Y."/>
            <person name="Noh S.J."/>
            <person name="Park J."/>
            <person name="Seo Y.S."/>
            <person name="Kwon S.Y."/>
            <person name="Kim H.A."/>
            <person name="Park J.M."/>
            <person name="Kim H.J."/>
            <person name="Choi S.B."/>
            <person name="Bosland P.W."/>
            <person name="Reeves G."/>
            <person name="Jo S.H."/>
            <person name="Lee B.W."/>
            <person name="Cho H.T."/>
            <person name="Choi H.S."/>
            <person name="Lee M.S."/>
            <person name="Yu Y."/>
            <person name="Do Choi Y."/>
            <person name="Park B.S."/>
            <person name="van Deynze A."/>
            <person name="Ashrafi H."/>
            <person name="Hill T."/>
            <person name="Kim W.T."/>
            <person name="Pai H.S."/>
            <person name="Ahn H.K."/>
            <person name="Yeam I."/>
            <person name="Giovannoni J.J."/>
            <person name="Rose J.K."/>
            <person name="Sorensen I."/>
            <person name="Lee S.J."/>
            <person name="Kim R.W."/>
            <person name="Choi I.Y."/>
            <person name="Choi B.S."/>
            <person name="Lim J.S."/>
            <person name="Lee Y.H."/>
            <person name="Choi D."/>
        </authorList>
    </citation>
    <scope>NUCLEOTIDE SEQUENCE [LARGE SCALE GENOMIC DNA]</scope>
    <source>
        <strain evidence="4">cv. CM334</strain>
    </source>
</reference>
<dbReference type="PANTHER" id="PTHR46862">
    <property type="entry name" value="OS07G0661900 PROTEIN"/>
    <property type="match status" value="1"/>
</dbReference>
<reference evidence="3 4" key="2">
    <citation type="journal article" date="2017" name="Genome Biol.">
        <title>New reference genome sequences of hot pepper reveal the massive evolution of plant disease-resistance genes by retroduplication.</title>
        <authorList>
            <person name="Kim S."/>
            <person name="Park J."/>
            <person name="Yeom S.I."/>
            <person name="Kim Y.M."/>
            <person name="Seo E."/>
            <person name="Kim K.T."/>
            <person name="Kim M.S."/>
            <person name="Lee J.M."/>
            <person name="Cheong K."/>
            <person name="Shin H.S."/>
            <person name="Kim S.B."/>
            <person name="Han K."/>
            <person name="Lee J."/>
            <person name="Park M."/>
            <person name="Lee H.A."/>
            <person name="Lee H.Y."/>
            <person name="Lee Y."/>
            <person name="Oh S."/>
            <person name="Lee J.H."/>
            <person name="Choi E."/>
            <person name="Choi E."/>
            <person name="Lee S.E."/>
            <person name="Jeon J."/>
            <person name="Kim H."/>
            <person name="Choi G."/>
            <person name="Song H."/>
            <person name="Lee J."/>
            <person name="Lee S.C."/>
            <person name="Kwon J.K."/>
            <person name="Lee H.Y."/>
            <person name="Koo N."/>
            <person name="Hong Y."/>
            <person name="Kim R.W."/>
            <person name="Kang W.H."/>
            <person name="Huh J.H."/>
            <person name="Kang B.C."/>
            <person name="Yang T.J."/>
            <person name="Lee Y.H."/>
            <person name="Bennetzen J.L."/>
            <person name="Choi D."/>
        </authorList>
    </citation>
    <scope>NUCLEOTIDE SEQUENCE [LARGE SCALE GENOMIC DNA]</scope>
    <source>
        <strain evidence="4">cv. CM334</strain>
    </source>
</reference>
<dbReference type="AlphaFoldDB" id="A0A2G2YCT3"/>
<dbReference type="Gramene" id="PHT67557">
    <property type="protein sequence ID" value="PHT67557"/>
    <property type="gene ID" value="T459_27044"/>
</dbReference>
<dbReference type="InterPro" id="IPR011990">
    <property type="entry name" value="TPR-like_helical_dom_sf"/>
</dbReference>
<dbReference type="EMBL" id="AYRZ02000011">
    <property type="protein sequence ID" value="PHT67557.1"/>
    <property type="molecule type" value="Genomic_DNA"/>
</dbReference>
<evidence type="ECO:0000256" key="1">
    <source>
        <dbReference type="ARBA" id="ARBA00022737"/>
    </source>
</evidence>
<evidence type="ECO:0008006" key="5">
    <source>
        <dbReference type="Google" id="ProtNLM"/>
    </source>
</evidence>
<evidence type="ECO:0000313" key="4">
    <source>
        <dbReference type="Proteomes" id="UP000222542"/>
    </source>
</evidence>
<evidence type="ECO:0000313" key="3">
    <source>
        <dbReference type="EMBL" id="PHT67557.1"/>
    </source>
</evidence>
<dbReference type="Pfam" id="PF13041">
    <property type="entry name" value="PPR_2"/>
    <property type="match status" value="1"/>
</dbReference>
<organism evidence="3 4">
    <name type="scientific">Capsicum annuum</name>
    <name type="common">Capsicum pepper</name>
    <dbReference type="NCBI Taxonomy" id="4072"/>
    <lineage>
        <taxon>Eukaryota</taxon>
        <taxon>Viridiplantae</taxon>
        <taxon>Streptophyta</taxon>
        <taxon>Embryophyta</taxon>
        <taxon>Tracheophyta</taxon>
        <taxon>Spermatophyta</taxon>
        <taxon>Magnoliopsida</taxon>
        <taxon>eudicotyledons</taxon>
        <taxon>Gunneridae</taxon>
        <taxon>Pentapetalae</taxon>
        <taxon>asterids</taxon>
        <taxon>lamiids</taxon>
        <taxon>Solanales</taxon>
        <taxon>Solanaceae</taxon>
        <taxon>Solanoideae</taxon>
        <taxon>Capsiceae</taxon>
        <taxon>Capsicum</taxon>
    </lineage>
</organism>
<accession>A0A2G2YCT3</accession>
<dbReference type="Proteomes" id="UP000222542">
    <property type="component" value="Unassembled WGS sequence"/>
</dbReference>
<dbReference type="OMA" id="CEARHMR"/>
<dbReference type="Gene3D" id="1.25.40.10">
    <property type="entry name" value="Tetratricopeptide repeat domain"/>
    <property type="match status" value="1"/>
</dbReference>
<sequence>MHESVRILKSMLLDGFPPDEVFYNTIIKILCEARHMRGAFQLHKEMVVHKLQPSSATYNILLNGLCEHGELTDAEELFSTHQDVGLMKCDYTVLIKVHCAKGSMRKAVVMFQKMIEKGFEISVRDYSAVIKKKLTS</sequence>
<feature type="repeat" description="PPR" evidence="2">
    <location>
        <begin position="19"/>
        <end position="53"/>
    </location>
</feature>
<dbReference type="PANTHER" id="PTHR46862:SF5">
    <property type="entry name" value="OS02G0170000 PROTEIN"/>
    <property type="match status" value="1"/>
</dbReference>
<dbReference type="PROSITE" id="PS51375">
    <property type="entry name" value="PPR"/>
    <property type="match status" value="2"/>
</dbReference>
<feature type="repeat" description="PPR" evidence="2">
    <location>
        <begin position="54"/>
        <end position="88"/>
    </location>
</feature>
<keyword evidence="1" id="KW-0677">Repeat</keyword>
<dbReference type="Pfam" id="PF01535">
    <property type="entry name" value="PPR"/>
    <property type="match status" value="1"/>
</dbReference>
<comment type="caution">
    <text evidence="3">The sequence shown here is derived from an EMBL/GenBank/DDBJ whole genome shotgun (WGS) entry which is preliminary data.</text>
</comment>
<dbReference type="NCBIfam" id="TIGR00756">
    <property type="entry name" value="PPR"/>
    <property type="match status" value="3"/>
</dbReference>
<proteinExistence type="predicted"/>
<gene>
    <name evidence="3" type="ORF">T459_27044</name>
</gene>
<protein>
    <recommendedName>
        <fullName evidence="5">Pentatricopeptide repeat-containing protein</fullName>
    </recommendedName>
</protein>
<keyword evidence="4" id="KW-1185">Reference proteome</keyword>
<evidence type="ECO:0000256" key="2">
    <source>
        <dbReference type="PROSITE-ProRule" id="PRU00708"/>
    </source>
</evidence>
<dbReference type="InterPro" id="IPR002885">
    <property type="entry name" value="PPR_rpt"/>
</dbReference>